<gene>
    <name evidence="10" type="ordered locus">Hoch_4408</name>
</gene>
<organism evidence="10 11">
    <name type="scientific">Haliangium ochraceum (strain DSM 14365 / JCM 11303 / SMP-2)</name>
    <dbReference type="NCBI Taxonomy" id="502025"/>
    <lineage>
        <taxon>Bacteria</taxon>
        <taxon>Pseudomonadati</taxon>
        <taxon>Myxococcota</taxon>
        <taxon>Polyangia</taxon>
        <taxon>Haliangiales</taxon>
        <taxon>Kofleriaceae</taxon>
        <taxon>Haliangium</taxon>
    </lineage>
</organism>
<feature type="domain" description="NADH:quinone oxidoreductase/Mrp antiporter transmembrane" evidence="9">
    <location>
        <begin position="171"/>
        <end position="371"/>
    </location>
</feature>
<feature type="transmembrane region" description="Helical" evidence="8">
    <location>
        <begin position="145"/>
        <end position="166"/>
    </location>
</feature>
<dbReference type="eggNOG" id="COG1008">
    <property type="taxonomic scope" value="Bacteria"/>
</dbReference>
<reference evidence="10 11" key="1">
    <citation type="journal article" date="2010" name="Stand. Genomic Sci.">
        <title>Complete genome sequence of Haliangium ochraceum type strain (SMP-2).</title>
        <authorList>
            <consortium name="US DOE Joint Genome Institute (JGI-PGF)"/>
            <person name="Ivanova N."/>
            <person name="Daum C."/>
            <person name="Lang E."/>
            <person name="Abt B."/>
            <person name="Kopitz M."/>
            <person name="Saunders E."/>
            <person name="Lapidus A."/>
            <person name="Lucas S."/>
            <person name="Glavina Del Rio T."/>
            <person name="Nolan M."/>
            <person name="Tice H."/>
            <person name="Copeland A."/>
            <person name="Cheng J.F."/>
            <person name="Chen F."/>
            <person name="Bruce D."/>
            <person name="Goodwin L."/>
            <person name="Pitluck S."/>
            <person name="Mavromatis K."/>
            <person name="Pati A."/>
            <person name="Mikhailova N."/>
            <person name="Chen A."/>
            <person name="Palaniappan K."/>
            <person name="Land M."/>
            <person name="Hauser L."/>
            <person name="Chang Y.J."/>
            <person name="Jeffries C.D."/>
            <person name="Detter J.C."/>
            <person name="Brettin T."/>
            <person name="Rohde M."/>
            <person name="Goker M."/>
            <person name="Bristow J."/>
            <person name="Markowitz V."/>
            <person name="Eisen J.A."/>
            <person name="Hugenholtz P."/>
            <person name="Kyrpides N.C."/>
            <person name="Klenk H.P."/>
        </authorList>
    </citation>
    <scope>NUCLEOTIDE SEQUENCE [LARGE SCALE GENOMIC DNA]</scope>
    <source>
        <strain evidence="11">DSM 14365 / CIP 107738 / JCM 11303 / AJ 13395 / SMP-2</strain>
    </source>
</reference>
<dbReference type="PANTHER" id="PTHR42703">
    <property type="entry name" value="NADH DEHYDROGENASE"/>
    <property type="match status" value="1"/>
</dbReference>
<evidence type="ECO:0000256" key="8">
    <source>
        <dbReference type="SAM" id="Phobius"/>
    </source>
</evidence>
<feature type="transmembrane region" description="Helical" evidence="8">
    <location>
        <begin position="283"/>
        <end position="306"/>
    </location>
</feature>
<dbReference type="GO" id="GO:0005886">
    <property type="term" value="C:plasma membrane"/>
    <property type="evidence" value="ECO:0007669"/>
    <property type="project" value="UniProtKB-SubCell"/>
</dbReference>
<sequence>MSTALACLSFLAPLVGGFLAYRAADARSARRAALSAAAVSVLAAAAFLLWTLFVERNVAPGRYLDVGFILPLPLFVSLIGFIAVAMNPAATGPKTFARIGMLSGVTSLMVLVRDPLILAALWTLEIGLGWRELRSRSESRPIARVYAFYLVPSALCAIVGCALLTMGRGEMAAIALLVAIAIRTAFFPAHTWLPAFVERAPMGIVVALVSPQVGVYVILRLLAGSGFGAYTELMLSLGVTTALFGGALGVVQRRARRALAYVLMSQTALVAFGLGLNSHEAQVATIGVWMAVGLATAGFAMVVAALQARRGPLHLDRPTGSYERVPLLATAFLLLGLTSVGLPGTFGFVAEELLFGATIGKYPWLTAALIGSTALNGVTVLRCFFYLFMGRAEHTGERDLVAREWIALTIFIGALIAEGLWPSPGIRWLESAEIDVTAPASAETAQLQRGPR</sequence>
<keyword evidence="6 8" id="KW-0472">Membrane</keyword>
<feature type="transmembrane region" description="Helical" evidence="8">
    <location>
        <begin position="172"/>
        <end position="193"/>
    </location>
</feature>
<dbReference type="AlphaFoldDB" id="D0LNJ7"/>
<dbReference type="RefSeq" id="WP_012829500.1">
    <property type="nucleotide sequence ID" value="NC_013440.1"/>
</dbReference>
<keyword evidence="4 7" id="KW-0812">Transmembrane</keyword>
<feature type="transmembrane region" description="Helical" evidence="8">
    <location>
        <begin position="200"/>
        <end position="223"/>
    </location>
</feature>
<accession>D0LNJ7</accession>
<keyword evidence="11" id="KW-1185">Reference proteome</keyword>
<proteinExistence type="inferred from homology"/>
<keyword evidence="10" id="KW-0830">Ubiquinone</keyword>
<feature type="transmembrane region" description="Helical" evidence="8">
    <location>
        <begin position="327"/>
        <end position="350"/>
    </location>
</feature>
<feature type="transmembrane region" description="Helical" evidence="8">
    <location>
        <begin position="258"/>
        <end position="277"/>
    </location>
</feature>
<feature type="transmembrane region" description="Helical" evidence="8">
    <location>
        <begin position="32"/>
        <end position="54"/>
    </location>
</feature>
<evidence type="ECO:0000256" key="5">
    <source>
        <dbReference type="ARBA" id="ARBA00022989"/>
    </source>
</evidence>
<comment type="similarity">
    <text evidence="2">Belongs to the CPA3 antiporters (TC 2.A.63) subunit D family.</text>
</comment>
<dbReference type="EMBL" id="CP001804">
    <property type="protein sequence ID" value="ACY16902.1"/>
    <property type="molecule type" value="Genomic_DNA"/>
</dbReference>
<comment type="subcellular location">
    <subcellularLocation>
        <location evidence="1">Cell membrane</location>
        <topology evidence="1">Multi-pass membrane protein</topology>
    </subcellularLocation>
    <subcellularLocation>
        <location evidence="7">Membrane</location>
        <topology evidence="7">Multi-pass membrane protein</topology>
    </subcellularLocation>
</comment>
<dbReference type="PANTHER" id="PTHR42703:SF1">
    <property type="entry name" value="NA(+)_H(+) ANTIPORTER SUBUNIT D1"/>
    <property type="match status" value="1"/>
</dbReference>
<dbReference type="OrthoDB" id="9805769at2"/>
<feature type="transmembrane region" description="Helical" evidence="8">
    <location>
        <begin position="66"/>
        <end position="87"/>
    </location>
</feature>
<protein>
    <submittedName>
        <fullName evidence="10">NADH/Ubiquinone/plastoquinone (Complex I)</fullName>
    </submittedName>
</protein>
<feature type="transmembrane region" description="Helical" evidence="8">
    <location>
        <begin position="362"/>
        <end position="388"/>
    </location>
</feature>
<evidence type="ECO:0000313" key="11">
    <source>
        <dbReference type="Proteomes" id="UP000001880"/>
    </source>
</evidence>
<evidence type="ECO:0000256" key="4">
    <source>
        <dbReference type="ARBA" id="ARBA00022692"/>
    </source>
</evidence>
<dbReference type="Proteomes" id="UP000001880">
    <property type="component" value="Chromosome"/>
</dbReference>
<evidence type="ECO:0000256" key="3">
    <source>
        <dbReference type="ARBA" id="ARBA00022475"/>
    </source>
</evidence>
<evidence type="ECO:0000313" key="10">
    <source>
        <dbReference type="EMBL" id="ACY16902.1"/>
    </source>
</evidence>
<dbReference type="InterPro" id="IPR050586">
    <property type="entry name" value="CPA3_Na-H_Antiporter_D"/>
</dbReference>
<evidence type="ECO:0000256" key="7">
    <source>
        <dbReference type="RuleBase" id="RU000320"/>
    </source>
</evidence>
<evidence type="ECO:0000256" key="1">
    <source>
        <dbReference type="ARBA" id="ARBA00004651"/>
    </source>
</evidence>
<feature type="transmembrane region" description="Helical" evidence="8">
    <location>
        <begin position="229"/>
        <end position="251"/>
    </location>
</feature>
<dbReference type="Pfam" id="PF00361">
    <property type="entry name" value="Proton_antipo_M"/>
    <property type="match status" value="1"/>
</dbReference>
<dbReference type="InterPro" id="IPR001750">
    <property type="entry name" value="ND/Mrp_TM"/>
</dbReference>
<dbReference type="STRING" id="502025.Hoch_4408"/>
<name>D0LNJ7_HALO1</name>
<evidence type="ECO:0000256" key="2">
    <source>
        <dbReference type="ARBA" id="ARBA00005346"/>
    </source>
</evidence>
<evidence type="ECO:0000259" key="9">
    <source>
        <dbReference type="Pfam" id="PF00361"/>
    </source>
</evidence>
<dbReference type="KEGG" id="hoh:Hoch_4408"/>
<dbReference type="HOGENOM" id="CLU_048868_0_0_7"/>
<keyword evidence="3" id="KW-1003">Cell membrane</keyword>
<evidence type="ECO:0000256" key="6">
    <source>
        <dbReference type="ARBA" id="ARBA00023136"/>
    </source>
</evidence>
<keyword evidence="5 8" id="KW-1133">Transmembrane helix</keyword>